<keyword evidence="3" id="KW-1185">Reference proteome</keyword>
<dbReference type="PIRSF" id="PIRSF021320">
    <property type="entry name" value="DUF984"/>
    <property type="match status" value="1"/>
</dbReference>
<feature type="domain" description="ASCH" evidence="1">
    <location>
        <begin position="29"/>
        <end position="152"/>
    </location>
</feature>
<dbReference type="SMART" id="SM01022">
    <property type="entry name" value="ASCH"/>
    <property type="match status" value="1"/>
</dbReference>
<dbReference type="SUPFAM" id="SSF88697">
    <property type="entry name" value="PUA domain-like"/>
    <property type="match status" value="1"/>
</dbReference>
<reference evidence="2 3" key="1">
    <citation type="submission" date="2024-04" db="EMBL/GenBank/DDBJ databases">
        <title>Isolation of an actinomycete strain from pig manure.</title>
        <authorList>
            <person name="Gong T."/>
            <person name="Yu Z."/>
            <person name="An M."/>
            <person name="Wei C."/>
            <person name="Yang W."/>
            <person name="Liu L."/>
        </authorList>
    </citation>
    <scope>NUCLEOTIDE SEQUENCE [LARGE SCALE GENOMIC DNA]</scope>
    <source>
        <strain evidence="2 3">ZF39</strain>
    </source>
</reference>
<dbReference type="PANTHER" id="PTHR39203">
    <property type="entry name" value="CYTOPLASMIC PROTEIN-RELATED"/>
    <property type="match status" value="1"/>
</dbReference>
<dbReference type="InterPro" id="IPR007374">
    <property type="entry name" value="ASCH_domain"/>
</dbReference>
<dbReference type="Proteomes" id="UP001442841">
    <property type="component" value="Chromosome"/>
</dbReference>
<proteinExistence type="predicted"/>
<dbReference type="Gene3D" id="3.10.400.10">
    <property type="entry name" value="Sulfate adenylyltransferase"/>
    <property type="match status" value="1"/>
</dbReference>
<organism evidence="2 3">
    <name type="scientific">Ammonicoccus fulvus</name>
    <dbReference type="NCBI Taxonomy" id="3138240"/>
    <lineage>
        <taxon>Bacteria</taxon>
        <taxon>Bacillati</taxon>
        <taxon>Actinomycetota</taxon>
        <taxon>Actinomycetes</taxon>
        <taxon>Propionibacteriales</taxon>
        <taxon>Propionibacteriaceae</taxon>
        <taxon>Ammonicoccus</taxon>
    </lineage>
</organism>
<evidence type="ECO:0000259" key="1">
    <source>
        <dbReference type="SMART" id="SM01022"/>
    </source>
</evidence>
<dbReference type="EMBL" id="CP154795">
    <property type="protein sequence ID" value="XAN08118.1"/>
    <property type="molecule type" value="Genomic_DNA"/>
</dbReference>
<name>A0ABZ3FTL2_9ACTN</name>
<protein>
    <submittedName>
        <fullName evidence="2">ASCH domain-containing protein</fullName>
    </submittedName>
</protein>
<dbReference type="InterPro" id="IPR015947">
    <property type="entry name" value="PUA-like_sf"/>
</dbReference>
<dbReference type="Pfam" id="PF04266">
    <property type="entry name" value="ASCH"/>
    <property type="match status" value="1"/>
</dbReference>
<sequence length="154" mass="17150">MGLTPDQRRFWREYVDTLSPENRPDGSVIAACPGSPDIADQLIDLYLSGKKIAGSGLVEDYSRAGDPLPKIGDHWIALGSDGDPRCILRTVDVETHLFKDVPERIAVAEGEGDLSLAYWKRAHAEHFRPHLSRWGVTDIEQATVITEFFALAHR</sequence>
<dbReference type="RefSeq" id="WP_425309574.1">
    <property type="nucleotide sequence ID" value="NZ_CP154795.1"/>
</dbReference>
<dbReference type="PANTHER" id="PTHR39203:SF1">
    <property type="entry name" value="CYTOPLASMIC PROTEIN"/>
    <property type="match status" value="1"/>
</dbReference>
<accession>A0ABZ3FTL2</accession>
<gene>
    <name evidence="2" type="ORF">AADG42_12675</name>
</gene>
<dbReference type="InterPro" id="IPR009326">
    <property type="entry name" value="DUF984"/>
</dbReference>
<evidence type="ECO:0000313" key="3">
    <source>
        <dbReference type="Proteomes" id="UP001442841"/>
    </source>
</evidence>
<evidence type="ECO:0000313" key="2">
    <source>
        <dbReference type="EMBL" id="XAN08118.1"/>
    </source>
</evidence>